<feature type="compositionally biased region" description="Basic and acidic residues" evidence="6">
    <location>
        <begin position="1844"/>
        <end position="1853"/>
    </location>
</feature>
<feature type="compositionally biased region" description="Polar residues" evidence="6">
    <location>
        <begin position="845"/>
        <end position="854"/>
    </location>
</feature>
<evidence type="ECO:0000256" key="4">
    <source>
        <dbReference type="ARBA" id="ARBA00022583"/>
    </source>
</evidence>
<sequence>MILQTFPAVSAFVEAVADGNWIQQACRLFNGFMPKELKMKATFCPVCHSKGLVSEVKPLRPFENNSQILWMCVNLQCPYPLDESGNLCHDLITSVARDGELTELQYNSEAVLIGDPVTPRFDASDLLPEYVDVLESKFLSSAVAESSHSEQLDTAANSSFDENTEKFLNTVESFAKSLIVKSTSTSTNVVDKSCSDFENQPGQCKWIADHFLEYEAISPEPVAISVVAGNSCDIADLTASASAEVNSDIDEGTHVQEKGTSQIVDLSEGRTDSASTIPQDFLQLDCNADEQSVDLTFTGGETGSTVEEAGVEVNNVKEEFPVFDANCTKAHSVVVCEQHHSTAVHSDELLELDQLNERVAANLENVFTCSKLKNPSTTDTSLSSDCLTEVSTLDQSSQISDVASSSGRQSKRYNLRSSVSLKSSSQSGDANIYSRFYPSSTRTWTESVTSRKRKSNHSNSNKLPNGQPTTTTTTTTSSSSNSKASSNCTTSSKRTRKPKFIDYHEKHTERINSLLGDYKRLNAGSSFMKSLYTVVAERRKLSNRSVKVVDRHFVPADALFPDEEEMSVSGSAYGRDSNNIAQCSTVKNGNSERGCQRAGSTCSELSDVRTNSAASSNKNSSEHSSMDKHGNRRGNSSTFSTSSRSSTKFQCENYASAAPVTCSNFFSGTQEHACHSALSSNNTFFDNEVNSSQKCPLSVSSQTSGVLSTLSGDNVNAEQQQCSSDNAETAQDNNSILSVKYESKIIDNCKLVLKRAKTNIRKISDQEDKSCRSTEQMASEPKGKLSSPVLMSVYNLLNSSFNKLNAQSGLKKPPAQSSSAVVTKMINNDAETLPQGEESRAEKQNAANNDVANESSSESKFVLIDKAIEQDNHGTLEMVENNLNFPISFDAFEQQFDWSDDPFAMTDSFLIEGGNSNLPTDSNDAFQPFLVNASVALLGRVVMLPRFCCRAMESSNNCDDISTVETATSETGDAEQLMSPEWMKFHQLSRQVQATVSESQKKLEELEKSSALKLIPDKPYELEMRVPVDDCENDIRPTCVDNTNADVGKLWKPIDQRLKEEIKKQRDLMKPTRPPPPKAVESSVDSLDPSKSGMVEMALPSWDDDGAAEFYRNIPTYAELSPSSFAKSSDQLPEHTEETVSSELKPDVDLTNNNTIMTSEDVQTAQPAFSPAAPGLYKWTSFNTFGQLPLSESGFFSQVASSQNKEPTTDPFSAQPVDDGFAAFASDPFEVQDAEALIEAAKRDADAHCRRALQAHEEAEPCTSSQQQYDEMRELDESGSSSPLFDEDDSEPILPFQEKRCQDGWQLMIRFPIKKKLVGERCWKSVFVRLVENKRIQVFHGRDDAAPFQEFVLQPTYCLTEILLQQFDAFGKIHATKLQHVIYKERVGLRPGQIPRLVEGQFSKLGMPLEHSAQSVHLMKFASLDITDLRSFVNQVEDCLFALHEKRVQAAHYKQDEVQVHCYDEYTAHVDRTGLVSGQKARVRIFCLAFVSGMPWVEIGLNDRRREGLEVVRRKDIMPMHTDRWIRLEQCELHECVDKDTYEREHVIRLQPLDACFFEVFRFRVRPPRYRELPLRIGATMKIVGSKIEIRIECLVTGFKSRKARQVPCEDIQIRFPIPEAWIYLFREERYWGYGSVHAKVRRPGKVKNIKDRLIGIVQQLESSIMEVAIGDAKYEHVYRSLVWRIPRLPEKHHGAYKTHLLRCCFQLTSFDMIPEAFLPTCDVEFTMPIATVSNTVVRSVAVDQHEDPEHIEKWVRYLSKYTYTVDIDYVETTELDMDAVVDPTVVEPEKSLQKAPATHKPDIDADVAKEVHEGYRINFTPEEMGLSKQSSGAVADDESSSDDEPKSQKDHFPVVQINMTGYEY</sequence>
<reference evidence="9 10" key="1">
    <citation type="submission" date="2015-01" db="EMBL/GenBank/DDBJ databases">
        <title>Evolution of Trichinella species and genotypes.</title>
        <authorList>
            <person name="Korhonen P.K."/>
            <person name="Edoardo P."/>
            <person name="Giuseppe L.R."/>
            <person name="Gasser R.B."/>
        </authorList>
    </citation>
    <scope>NUCLEOTIDE SEQUENCE [LARGE SCALE GENOMIC DNA]</scope>
    <source>
        <strain evidence="9">ISS1980</strain>
    </source>
</reference>
<dbReference type="InterPro" id="IPR050431">
    <property type="entry name" value="Adaptor_comp_med_subunit"/>
</dbReference>
<dbReference type="PANTHER" id="PTHR10529">
    <property type="entry name" value="AP COMPLEX SUBUNIT MU"/>
    <property type="match status" value="1"/>
</dbReference>
<feature type="region of interest" description="Disordered" evidence="6">
    <location>
        <begin position="1255"/>
        <end position="1290"/>
    </location>
</feature>
<feature type="region of interest" description="Disordered" evidence="6">
    <location>
        <begin position="444"/>
        <end position="501"/>
    </location>
</feature>
<feature type="region of interest" description="Disordered" evidence="6">
    <location>
        <begin position="833"/>
        <end position="854"/>
    </location>
</feature>
<dbReference type="Gene3D" id="2.60.40.1170">
    <property type="entry name" value="Mu homology domain, subdomain B"/>
    <property type="match status" value="3"/>
</dbReference>
<evidence type="ECO:0000259" key="8">
    <source>
        <dbReference type="PROSITE" id="PS51072"/>
    </source>
</evidence>
<keyword evidence="10" id="KW-1185">Reference proteome</keyword>
<dbReference type="FunFam" id="2.60.40.1170:FF:000018">
    <property type="entry name" value="stonin-2 isoform X2"/>
    <property type="match status" value="1"/>
</dbReference>
<dbReference type="FunFam" id="2.60.40.1170:FF:000016">
    <property type="entry name" value="AP-1 complex subunit mu"/>
    <property type="match status" value="1"/>
</dbReference>
<evidence type="ECO:0000256" key="5">
    <source>
        <dbReference type="ARBA" id="ARBA00022737"/>
    </source>
</evidence>
<evidence type="ECO:0000313" key="10">
    <source>
        <dbReference type="Proteomes" id="UP000054843"/>
    </source>
</evidence>
<dbReference type="FunFam" id="2.60.40.1170:FF:000022">
    <property type="entry name" value="AP-1 complex subunit mu"/>
    <property type="match status" value="1"/>
</dbReference>
<dbReference type="Pfam" id="PF00928">
    <property type="entry name" value="Adap_comp_sub"/>
    <property type="match status" value="1"/>
</dbReference>
<accession>A0A0V1MSY3</accession>
<feature type="region of interest" description="Disordered" evidence="6">
    <location>
        <begin position="764"/>
        <end position="784"/>
    </location>
</feature>
<dbReference type="InterPro" id="IPR012320">
    <property type="entry name" value="SHD_dom"/>
</dbReference>
<gene>
    <name evidence="9" type="primary">unc-41</name>
    <name evidence="9" type="ORF">T10_3003</name>
</gene>
<comment type="caution">
    <text evidence="9">The sequence shown here is derived from an EMBL/GenBank/DDBJ whole genome shotgun (WGS) entry which is preliminary data.</text>
</comment>
<dbReference type="EMBL" id="JYDO01000044">
    <property type="protein sequence ID" value="KRZ74873.1"/>
    <property type="molecule type" value="Genomic_DNA"/>
</dbReference>
<evidence type="ECO:0000256" key="6">
    <source>
        <dbReference type="SAM" id="MobiDB-lite"/>
    </source>
</evidence>
<name>A0A0V1MSY3_9BILA</name>
<dbReference type="OrthoDB" id="10063141at2759"/>
<protein>
    <submittedName>
        <fullName evidence="9">Putative stoned B-like protein</fullName>
    </submittedName>
</protein>
<feature type="compositionally biased region" description="Basic and acidic residues" evidence="6">
    <location>
        <begin position="1132"/>
        <end position="1148"/>
    </location>
</feature>
<keyword evidence="3" id="KW-0963">Cytoplasm</keyword>
<proteinExistence type="inferred from homology"/>
<feature type="domain" description="SHD" evidence="7">
    <location>
        <begin position="1304"/>
        <end position="1451"/>
    </location>
</feature>
<feature type="region of interest" description="Disordered" evidence="6">
    <location>
        <begin position="606"/>
        <end position="644"/>
    </location>
</feature>
<feature type="compositionally biased region" description="Low complexity" evidence="6">
    <location>
        <begin position="469"/>
        <end position="492"/>
    </location>
</feature>
<dbReference type="GO" id="GO:0006897">
    <property type="term" value="P:endocytosis"/>
    <property type="evidence" value="ECO:0007669"/>
    <property type="project" value="UniProtKB-KW"/>
</dbReference>
<dbReference type="InterPro" id="IPR028565">
    <property type="entry name" value="MHD"/>
</dbReference>
<comment type="subcellular location">
    <subcellularLocation>
        <location evidence="1">Cytoplasm</location>
    </subcellularLocation>
</comment>
<dbReference type="GO" id="GO:0045202">
    <property type="term" value="C:synapse"/>
    <property type="evidence" value="ECO:0007669"/>
    <property type="project" value="UniProtKB-ARBA"/>
</dbReference>
<feature type="region of interest" description="Disordered" evidence="6">
    <location>
        <begin position="1124"/>
        <end position="1149"/>
    </location>
</feature>
<feature type="domain" description="MHD" evidence="8">
    <location>
        <begin position="1455"/>
        <end position="1769"/>
    </location>
</feature>
<dbReference type="STRING" id="268474.A0A0V1MSY3"/>
<evidence type="ECO:0000256" key="1">
    <source>
        <dbReference type="ARBA" id="ARBA00004496"/>
    </source>
</evidence>
<comment type="similarity">
    <text evidence="2">Belongs to the Stoned B family.</text>
</comment>
<evidence type="ECO:0000259" key="7">
    <source>
        <dbReference type="PROSITE" id="PS51070"/>
    </source>
</evidence>
<dbReference type="SUPFAM" id="SSF49447">
    <property type="entry name" value="Second domain of Mu2 adaptin subunit (ap50) of ap2 adaptor"/>
    <property type="match status" value="1"/>
</dbReference>
<keyword evidence="5" id="KW-0677">Repeat</keyword>
<dbReference type="PROSITE" id="PS51072">
    <property type="entry name" value="MHD"/>
    <property type="match status" value="1"/>
</dbReference>
<keyword evidence="4" id="KW-0254">Endocytosis</keyword>
<dbReference type="PROSITE" id="PS51070">
    <property type="entry name" value="SHD"/>
    <property type="match status" value="1"/>
</dbReference>
<organism evidence="9 10">
    <name type="scientific">Trichinella papuae</name>
    <dbReference type="NCBI Taxonomy" id="268474"/>
    <lineage>
        <taxon>Eukaryota</taxon>
        <taxon>Metazoa</taxon>
        <taxon>Ecdysozoa</taxon>
        <taxon>Nematoda</taxon>
        <taxon>Enoplea</taxon>
        <taxon>Dorylaimia</taxon>
        <taxon>Trichinellida</taxon>
        <taxon>Trichinellidae</taxon>
        <taxon>Trichinella</taxon>
    </lineage>
</organism>
<dbReference type="InterPro" id="IPR036168">
    <property type="entry name" value="AP2_Mu_C_sf"/>
</dbReference>
<evidence type="ECO:0000256" key="3">
    <source>
        <dbReference type="ARBA" id="ARBA00022490"/>
    </source>
</evidence>
<feature type="region of interest" description="Disordered" evidence="6">
    <location>
        <begin position="1819"/>
        <end position="1865"/>
    </location>
</feature>
<feature type="compositionally biased region" description="Basic and acidic residues" evidence="6">
    <location>
        <begin position="620"/>
        <end position="629"/>
    </location>
</feature>
<dbReference type="Proteomes" id="UP000054843">
    <property type="component" value="Unassembled WGS sequence"/>
</dbReference>
<evidence type="ECO:0000313" key="9">
    <source>
        <dbReference type="EMBL" id="KRZ74873.1"/>
    </source>
</evidence>
<feature type="region of interest" description="Disordered" evidence="6">
    <location>
        <begin position="1064"/>
        <end position="1091"/>
    </location>
</feature>
<dbReference type="GO" id="GO:0005737">
    <property type="term" value="C:cytoplasm"/>
    <property type="evidence" value="ECO:0007669"/>
    <property type="project" value="UniProtKB-SubCell"/>
</dbReference>
<evidence type="ECO:0000256" key="2">
    <source>
        <dbReference type="ARBA" id="ARBA00005579"/>
    </source>
</evidence>